<dbReference type="Proteomes" id="UP000597762">
    <property type="component" value="Unassembled WGS sequence"/>
</dbReference>
<protein>
    <recommendedName>
        <fullName evidence="3">Reverse transcriptase</fullName>
    </recommendedName>
</protein>
<dbReference type="OrthoDB" id="6156827at2759"/>
<comment type="caution">
    <text evidence="1">The sequence shown here is derived from an EMBL/GenBank/DDBJ whole genome shotgun (WGS) entry which is preliminary data.</text>
</comment>
<dbReference type="PANTHER" id="PTHR19446">
    <property type="entry name" value="REVERSE TRANSCRIPTASES"/>
    <property type="match status" value="1"/>
</dbReference>
<accession>A0A812C5L7</accession>
<dbReference type="AlphaFoldDB" id="A0A812C5L7"/>
<dbReference type="EMBL" id="CAHIKZ030001202">
    <property type="protein sequence ID" value="CAE1256061.1"/>
    <property type="molecule type" value="Genomic_DNA"/>
</dbReference>
<sequence length="160" mass="17650">MNTTEVRDILRHLRHNKASGEDGIPAKVYKAVPDVFASWVHCAFNAVWLSEAYPADWSEAILLPFFKKGDRRLCSNYRGISLIDVVAKVFAVLLLRRFQGIRDLRTRPSQGGYGQAEAVLIRSSACGAPSNNVGHTSNQQSSASSTLRLLSTAFVDRGSR</sequence>
<organism evidence="1 2">
    <name type="scientific">Acanthosepion pharaonis</name>
    <name type="common">Pharaoh cuttlefish</name>
    <name type="synonym">Sepia pharaonis</name>
    <dbReference type="NCBI Taxonomy" id="158019"/>
    <lineage>
        <taxon>Eukaryota</taxon>
        <taxon>Metazoa</taxon>
        <taxon>Spiralia</taxon>
        <taxon>Lophotrochozoa</taxon>
        <taxon>Mollusca</taxon>
        <taxon>Cephalopoda</taxon>
        <taxon>Coleoidea</taxon>
        <taxon>Decapodiformes</taxon>
        <taxon>Sepiida</taxon>
        <taxon>Sepiina</taxon>
        <taxon>Sepiidae</taxon>
        <taxon>Acanthosepion</taxon>
    </lineage>
</organism>
<reference evidence="1" key="1">
    <citation type="submission" date="2021-01" db="EMBL/GenBank/DDBJ databases">
        <authorList>
            <person name="Li R."/>
            <person name="Bekaert M."/>
        </authorList>
    </citation>
    <scope>NUCLEOTIDE SEQUENCE</scope>
    <source>
        <strain evidence="1">Farmed</strain>
    </source>
</reference>
<evidence type="ECO:0000313" key="1">
    <source>
        <dbReference type="EMBL" id="CAE1256061.1"/>
    </source>
</evidence>
<name>A0A812C5L7_ACAPH</name>
<evidence type="ECO:0008006" key="3">
    <source>
        <dbReference type="Google" id="ProtNLM"/>
    </source>
</evidence>
<keyword evidence="2" id="KW-1185">Reference proteome</keyword>
<evidence type="ECO:0000313" key="2">
    <source>
        <dbReference type="Proteomes" id="UP000597762"/>
    </source>
</evidence>
<proteinExistence type="predicted"/>
<gene>
    <name evidence="1" type="ORF">SPHA_29988</name>
</gene>